<evidence type="ECO:0000313" key="13">
    <source>
        <dbReference type="Proteomes" id="UP000585614"/>
    </source>
</evidence>
<evidence type="ECO:0000256" key="8">
    <source>
        <dbReference type="ARBA" id="ARBA00023004"/>
    </source>
</evidence>
<evidence type="ECO:0000256" key="11">
    <source>
        <dbReference type="SAM" id="MobiDB-lite"/>
    </source>
</evidence>
<dbReference type="PANTHER" id="PTHR23418">
    <property type="entry name" value="ACIREDUCTONE DIOXYGENASE"/>
    <property type="match status" value="1"/>
</dbReference>
<evidence type="ECO:0000256" key="2">
    <source>
        <dbReference type="ARBA" id="ARBA00001954"/>
    </source>
</evidence>
<dbReference type="Gene3D" id="2.60.120.10">
    <property type="entry name" value="Jelly Rolls"/>
    <property type="match status" value="1"/>
</dbReference>
<dbReference type="AlphaFoldDB" id="A0A7J7V6K1"/>
<dbReference type="InterPro" id="IPR011051">
    <property type="entry name" value="RmlC_Cupin_sf"/>
</dbReference>
<dbReference type="SUPFAM" id="SSF51182">
    <property type="entry name" value="RmlC-like cupins"/>
    <property type="match status" value="1"/>
</dbReference>
<evidence type="ECO:0000256" key="3">
    <source>
        <dbReference type="ARBA" id="ARBA00022596"/>
    </source>
</evidence>
<dbReference type="GO" id="GO:0046872">
    <property type="term" value="F:metal ion binding"/>
    <property type="evidence" value="ECO:0007669"/>
    <property type="project" value="UniProtKB-KW"/>
</dbReference>
<protein>
    <recommendedName>
        <fullName evidence="10">acireductone dioxygenase (Fe(2+)-requiring)</fullName>
        <ecNumber evidence="10">1.13.11.54</ecNumber>
    </recommendedName>
</protein>
<evidence type="ECO:0000256" key="6">
    <source>
        <dbReference type="ARBA" id="ARBA00022964"/>
    </source>
</evidence>
<keyword evidence="5" id="KW-0479">Metal-binding</keyword>
<feature type="region of interest" description="Disordered" evidence="11">
    <location>
        <begin position="1"/>
        <end position="26"/>
    </location>
</feature>
<dbReference type="Proteomes" id="UP000585614">
    <property type="component" value="Unassembled WGS sequence"/>
</dbReference>
<dbReference type="GO" id="GO:0009086">
    <property type="term" value="P:methionine biosynthetic process"/>
    <property type="evidence" value="ECO:0007669"/>
    <property type="project" value="UniProtKB-KW"/>
</dbReference>
<evidence type="ECO:0000256" key="7">
    <source>
        <dbReference type="ARBA" id="ARBA00023002"/>
    </source>
</evidence>
<keyword evidence="8" id="KW-0408">Iron</keyword>
<comment type="catalytic activity">
    <reaction evidence="1">
        <text>1,2-dihydroxy-5-(methylsulfanyl)pent-1-en-3-one + O2 = 4-methylsulfanyl-2-oxobutanoate + formate + 2 H(+)</text>
        <dbReference type="Rhea" id="RHEA:24504"/>
        <dbReference type="ChEBI" id="CHEBI:15378"/>
        <dbReference type="ChEBI" id="CHEBI:15379"/>
        <dbReference type="ChEBI" id="CHEBI:15740"/>
        <dbReference type="ChEBI" id="CHEBI:16723"/>
        <dbReference type="ChEBI" id="CHEBI:49252"/>
        <dbReference type="EC" id="1.13.11.54"/>
    </reaction>
</comment>
<dbReference type="EMBL" id="JACAGC010000014">
    <property type="protein sequence ID" value="KAF6320797.1"/>
    <property type="molecule type" value="Genomic_DNA"/>
</dbReference>
<accession>A0A7J7V6K1</accession>
<evidence type="ECO:0000256" key="4">
    <source>
        <dbReference type="ARBA" id="ARBA00022605"/>
    </source>
</evidence>
<keyword evidence="4" id="KW-0028">Amino-acid biosynthesis</keyword>
<reference evidence="12 13" key="1">
    <citation type="journal article" date="2020" name="Nature">
        <title>Six reference-quality genomes reveal evolution of bat adaptations.</title>
        <authorList>
            <person name="Jebb D."/>
            <person name="Huang Z."/>
            <person name="Pippel M."/>
            <person name="Hughes G.M."/>
            <person name="Lavrichenko K."/>
            <person name="Devanna P."/>
            <person name="Winkler S."/>
            <person name="Jermiin L.S."/>
            <person name="Skirmuntt E.C."/>
            <person name="Katzourakis A."/>
            <person name="Burkitt-Gray L."/>
            <person name="Ray D.A."/>
            <person name="Sullivan K.A.M."/>
            <person name="Roscito J.G."/>
            <person name="Kirilenko B.M."/>
            <person name="Davalos L.M."/>
            <person name="Corthals A.P."/>
            <person name="Power M.L."/>
            <person name="Jones G."/>
            <person name="Ransome R.D."/>
            <person name="Dechmann D.K.N."/>
            <person name="Locatelli A.G."/>
            <person name="Puechmaille S.J."/>
            <person name="Fedrigo O."/>
            <person name="Jarvis E.D."/>
            <person name="Hiller M."/>
            <person name="Vernes S.C."/>
            <person name="Myers E.W."/>
            <person name="Teeling E.C."/>
        </authorList>
    </citation>
    <scope>NUCLEOTIDE SEQUENCE [LARGE SCALE GENOMIC DNA]</scope>
    <source>
        <strain evidence="12">MRhiFer1</strain>
        <tissue evidence="12">Lung</tissue>
    </source>
</reference>
<dbReference type="InterPro" id="IPR004313">
    <property type="entry name" value="ARD"/>
</dbReference>
<sequence>MVQAWYMDESADDPRTPHHAQPGRPVGLEQLRRLGVLYWKLDADKYENDPELEKIRCGRRTTGQRTTSRLEGSTWHFWHRQHSSAAWHPHPPSPLHGPQHDSRKSVMFSLLLL</sequence>
<dbReference type="PANTHER" id="PTHR23418:SF0">
    <property type="entry name" value="ACIREDUCTONE DIOXYGENASE"/>
    <property type="match status" value="1"/>
</dbReference>
<keyword evidence="9" id="KW-0486">Methionine biosynthesis</keyword>
<gene>
    <name evidence="12" type="ORF">mRhiFer1_000381</name>
</gene>
<dbReference type="InterPro" id="IPR014710">
    <property type="entry name" value="RmlC-like_jellyroll"/>
</dbReference>
<proteinExistence type="predicted"/>
<comment type="caution">
    <text evidence="12">The sequence shown here is derived from an EMBL/GenBank/DDBJ whole genome shotgun (WGS) entry which is preliminary data.</text>
</comment>
<dbReference type="Pfam" id="PF03079">
    <property type="entry name" value="ARD"/>
    <property type="match status" value="1"/>
</dbReference>
<keyword evidence="6 12" id="KW-0223">Dioxygenase</keyword>
<evidence type="ECO:0000256" key="9">
    <source>
        <dbReference type="ARBA" id="ARBA00023167"/>
    </source>
</evidence>
<evidence type="ECO:0000256" key="5">
    <source>
        <dbReference type="ARBA" id="ARBA00022723"/>
    </source>
</evidence>
<evidence type="ECO:0000256" key="10">
    <source>
        <dbReference type="ARBA" id="ARBA00039005"/>
    </source>
</evidence>
<keyword evidence="7" id="KW-0560">Oxidoreductase</keyword>
<evidence type="ECO:0000313" key="12">
    <source>
        <dbReference type="EMBL" id="KAF6320797.1"/>
    </source>
</evidence>
<keyword evidence="3" id="KW-0533">Nickel</keyword>
<dbReference type="GO" id="GO:0010309">
    <property type="term" value="F:acireductone dioxygenase [iron(II)-requiring] activity"/>
    <property type="evidence" value="ECO:0007669"/>
    <property type="project" value="UniProtKB-EC"/>
</dbReference>
<dbReference type="EC" id="1.13.11.54" evidence="10"/>
<organism evidence="12 13">
    <name type="scientific">Rhinolophus ferrumequinum</name>
    <name type="common">Greater horseshoe bat</name>
    <dbReference type="NCBI Taxonomy" id="59479"/>
    <lineage>
        <taxon>Eukaryota</taxon>
        <taxon>Metazoa</taxon>
        <taxon>Chordata</taxon>
        <taxon>Craniata</taxon>
        <taxon>Vertebrata</taxon>
        <taxon>Euteleostomi</taxon>
        <taxon>Mammalia</taxon>
        <taxon>Eutheria</taxon>
        <taxon>Laurasiatheria</taxon>
        <taxon>Chiroptera</taxon>
        <taxon>Yinpterochiroptera</taxon>
        <taxon>Rhinolophoidea</taxon>
        <taxon>Rhinolophidae</taxon>
        <taxon>Rhinolophinae</taxon>
        <taxon>Rhinolophus</taxon>
    </lineage>
</organism>
<comment type="cofactor">
    <cofactor evidence="2">
        <name>Fe(2+)</name>
        <dbReference type="ChEBI" id="CHEBI:29033"/>
    </cofactor>
</comment>
<name>A0A7J7V6K1_RHIFE</name>
<evidence type="ECO:0000256" key="1">
    <source>
        <dbReference type="ARBA" id="ARBA00000428"/>
    </source>
</evidence>